<keyword evidence="2" id="KW-1185">Reference proteome</keyword>
<evidence type="ECO:0000313" key="2">
    <source>
        <dbReference type="Proteomes" id="UP000283387"/>
    </source>
</evidence>
<dbReference type="RefSeq" id="WP_120275245.1">
    <property type="nucleotide sequence ID" value="NZ_RAPN01000004.1"/>
</dbReference>
<evidence type="ECO:0000313" key="1">
    <source>
        <dbReference type="EMBL" id="RKD86558.1"/>
    </source>
</evidence>
<proteinExistence type="predicted"/>
<dbReference type="AlphaFoldDB" id="A0A419VWS1"/>
<protein>
    <submittedName>
        <fullName evidence="1">Uncharacterized protein</fullName>
    </submittedName>
</protein>
<sequence>MQIIKSILIILFAVLFYTDCKSQGNIDFQSENDFKNALHGTWILKSYRDSIEKGQTPAMIHDLLNGINRFYYNPGKKYSNIFPQDSSYFVFIDSKENFIQMGYSIKFDLKNDSVTIIEKDISSYYDTVDKKWKDKFIGPKNIGKISISTYNNDTLMSLSTIENSQTNEIELIKYVDYDQLINNKFIDGTYYVENDTTKLICFSSNGYVSGLVNLDKSLFKADQYYISVGYFSDNRDNLCFQRTGHESIFPCFYWTKLGNDLILEKQTINKDKIDYKLIKINTPYNILYK</sequence>
<reference evidence="1 2" key="1">
    <citation type="submission" date="2018-09" db="EMBL/GenBank/DDBJ databases">
        <title>Genomic Encyclopedia of Archaeal and Bacterial Type Strains, Phase II (KMG-II): from individual species to whole genera.</title>
        <authorList>
            <person name="Goeker M."/>
        </authorList>
    </citation>
    <scope>NUCLEOTIDE SEQUENCE [LARGE SCALE GENOMIC DNA]</scope>
    <source>
        <strain evidence="1 2">DSM 27148</strain>
    </source>
</reference>
<accession>A0A419VWS1</accession>
<comment type="caution">
    <text evidence="1">The sequence shown here is derived from an EMBL/GenBank/DDBJ whole genome shotgun (WGS) entry which is preliminary data.</text>
</comment>
<dbReference type="EMBL" id="RAPN01000004">
    <property type="protein sequence ID" value="RKD86558.1"/>
    <property type="molecule type" value="Genomic_DNA"/>
</dbReference>
<name>A0A419VWS1_9BACT</name>
<gene>
    <name evidence="1" type="ORF">BC643_4256</name>
</gene>
<dbReference type="Proteomes" id="UP000283387">
    <property type="component" value="Unassembled WGS sequence"/>
</dbReference>
<organism evidence="1 2">
    <name type="scientific">Mangrovibacterium diazotrophicum</name>
    <dbReference type="NCBI Taxonomy" id="1261403"/>
    <lineage>
        <taxon>Bacteria</taxon>
        <taxon>Pseudomonadati</taxon>
        <taxon>Bacteroidota</taxon>
        <taxon>Bacteroidia</taxon>
        <taxon>Marinilabiliales</taxon>
        <taxon>Prolixibacteraceae</taxon>
        <taxon>Mangrovibacterium</taxon>
    </lineage>
</organism>